<feature type="domain" description="ABC transporter" evidence="3">
    <location>
        <begin position="338"/>
        <end position="528"/>
    </location>
</feature>
<evidence type="ECO:0000259" key="3">
    <source>
        <dbReference type="PROSITE" id="PS50893"/>
    </source>
</evidence>
<evidence type="ECO:0000256" key="1">
    <source>
        <dbReference type="ARBA" id="ARBA00022741"/>
    </source>
</evidence>
<gene>
    <name evidence="4" type="ORF">X560_2276</name>
</gene>
<accession>A0A0J8G733</accession>
<dbReference type="SMART" id="SM00382">
    <property type="entry name" value="AAA"/>
    <property type="match status" value="2"/>
</dbReference>
<organism evidence="4 5">
    <name type="scientific">Listeria fleischmannii 1991</name>
    <dbReference type="NCBI Taxonomy" id="1430899"/>
    <lineage>
        <taxon>Bacteria</taxon>
        <taxon>Bacillati</taxon>
        <taxon>Bacillota</taxon>
        <taxon>Bacilli</taxon>
        <taxon>Bacillales</taxon>
        <taxon>Listeriaceae</taxon>
        <taxon>Listeria</taxon>
    </lineage>
</organism>
<dbReference type="PANTHER" id="PTHR42855">
    <property type="entry name" value="ABC TRANSPORTER ATP-BINDING SUBUNIT"/>
    <property type="match status" value="1"/>
</dbReference>
<keyword evidence="5" id="KW-1185">Reference proteome</keyword>
<dbReference type="EMBL" id="AZHO01000030">
    <property type="protein sequence ID" value="KMT58450.1"/>
    <property type="molecule type" value="Genomic_DNA"/>
</dbReference>
<dbReference type="AlphaFoldDB" id="A0A0J8G733"/>
<feature type="domain" description="ABC transporter" evidence="3">
    <location>
        <begin position="28"/>
        <end position="276"/>
    </location>
</feature>
<proteinExistence type="predicted"/>
<dbReference type="InterPro" id="IPR051309">
    <property type="entry name" value="ABCF_ATPase"/>
</dbReference>
<reference evidence="4 5" key="1">
    <citation type="journal article" date="2015" name="Genome Biol. Evol.">
        <title>Comparative Genomics of Listeria Sensu Lato: Genus-Wide Differences in Evolutionary Dynamics and the Progressive Gain of Complex, Potentially Pathogenicity-Related Traits through Lateral Gene Transfer.</title>
        <authorList>
            <person name="Chiara M."/>
            <person name="Caruso M."/>
            <person name="D'Erchia A.M."/>
            <person name="Manzari C."/>
            <person name="Fraccalvieri R."/>
            <person name="Goffredo E."/>
            <person name="Latorre L."/>
            <person name="Miccolupo A."/>
            <person name="Padalino I."/>
            <person name="Santagada G."/>
            <person name="Chiocco D."/>
            <person name="Pesole G."/>
            <person name="Horner D.S."/>
            <person name="Parisi A."/>
        </authorList>
    </citation>
    <scope>NUCLEOTIDE SEQUENCE [LARGE SCALE GENOMIC DNA]</scope>
    <source>
        <strain evidence="4 5">1991</strain>
    </source>
</reference>
<keyword evidence="2 4" id="KW-0067">ATP-binding</keyword>
<dbReference type="GO" id="GO:0005524">
    <property type="term" value="F:ATP binding"/>
    <property type="evidence" value="ECO:0007669"/>
    <property type="project" value="UniProtKB-KW"/>
</dbReference>
<dbReference type="PANTHER" id="PTHR42855:SF2">
    <property type="entry name" value="DRUG RESISTANCE ABC TRANSPORTER,ATP-BINDING PROTEIN"/>
    <property type="match status" value="1"/>
</dbReference>
<dbReference type="PATRIC" id="fig|1430899.3.peg.2324"/>
<sequence>MFETKQEANENASCFLFWLKEEIKMSILEVKNLTQSFPDRMLYKGAEFNIYKGEHVGVVGRNGAGKSTLLQILLGTLLPDDGAIKWQSGIQVGHLDQYAEINGDYSILAYLKLAFQSLFEEEEKMNELYASGDSEAILKASKIQEELLQFDFYGIDRKITEVTKGLGIDEFGLDQLVKNLSGGQRAKVILAKLLLEEPDVLILDEPTNFLDTFHIDWLGNVLKNSKGAFILVSHDETFLDHVTTHILDVEFGTIKKYTGSYKAFLKQKAHLQESYSREYTKQQRKISETEAYIRKNKAGVNSKMARGRQKQLDRLERIAPPTFHEKPRFQFKEKNDLVSGESLVVSDLLVGYEKPLLPKLNFRVHAGEKFVITGFNGIGKSTLLKTILGEIKALGGEIHFAKNVHIGYFEQDLVFDAKEMTPLQYIQNKFKTKSVKEVRQILARSGIRAEFVDRPIETLSGGEQAKVKLTELLLLETNFLILDEPTNHLDALAKKALKEALQTYSGTVLLVSHEADFYKNLTERELKL</sequence>
<name>A0A0J8G733_9LIST</name>
<dbReference type="GO" id="GO:0016887">
    <property type="term" value="F:ATP hydrolysis activity"/>
    <property type="evidence" value="ECO:0007669"/>
    <property type="project" value="InterPro"/>
</dbReference>
<dbReference type="Proteomes" id="UP000052258">
    <property type="component" value="Unassembled WGS sequence"/>
</dbReference>
<dbReference type="InterPro" id="IPR017871">
    <property type="entry name" value="ABC_transporter-like_CS"/>
</dbReference>
<evidence type="ECO:0000313" key="4">
    <source>
        <dbReference type="EMBL" id="KMT58450.1"/>
    </source>
</evidence>
<dbReference type="InterPro" id="IPR032781">
    <property type="entry name" value="ABC_tran_Xtn"/>
</dbReference>
<dbReference type="PROSITE" id="PS00211">
    <property type="entry name" value="ABC_TRANSPORTER_1"/>
    <property type="match status" value="1"/>
</dbReference>
<dbReference type="InterPro" id="IPR027417">
    <property type="entry name" value="P-loop_NTPase"/>
</dbReference>
<dbReference type="InterPro" id="IPR003593">
    <property type="entry name" value="AAA+_ATPase"/>
</dbReference>
<evidence type="ECO:0000313" key="5">
    <source>
        <dbReference type="Proteomes" id="UP000052258"/>
    </source>
</evidence>
<dbReference type="Pfam" id="PF12848">
    <property type="entry name" value="ABC_tran_Xtn"/>
    <property type="match status" value="1"/>
</dbReference>
<evidence type="ECO:0000256" key="2">
    <source>
        <dbReference type="ARBA" id="ARBA00022840"/>
    </source>
</evidence>
<dbReference type="Pfam" id="PF00005">
    <property type="entry name" value="ABC_tran"/>
    <property type="match status" value="2"/>
</dbReference>
<dbReference type="CDD" id="cd03221">
    <property type="entry name" value="ABCF_EF-3"/>
    <property type="match status" value="2"/>
</dbReference>
<dbReference type="PROSITE" id="PS50893">
    <property type="entry name" value="ABC_TRANSPORTER_2"/>
    <property type="match status" value="2"/>
</dbReference>
<protein>
    <submittedName>
        <fullName evidence="4">ABC transporter ATP-binding protein</fullName>
    </submittedName>
</protein>
<keyword evidence="1" id="KW-0547">Nucleotide-binding</keyword>
<dbReference type="SUPFAM" id="SSF52540">
    <property type="entry name" value="P-loop containing nucleoside triphosphate hydrolases"/>
    <property type="match status" value="2"/>
</dbReference>
<dbReference type="InterPro" id="IPR003439">
    <property type="entry name" value="ABC_transporter-like_ATP-bd"/>
</dbReference>
<comment type="caution">
    <text evidence="4">The sequence shown here is derived from an EMBL/GenBank/DDBJ whole genome shotgun (WGS) entry which is preliminary data.</text>
</comment>
<dbReference type="FunFam" id="3.40.50.300:FF:000011">
    <property type="entry name" value="Putative ABC transporter ATP-binding component"/>
    <property type="match status" value="1"/>
</dbReference>
<dbReference type="Gene3D" id="3.40.50.300">
    <property type="entry name" value="P-loop containing nucleotide triphosphate hydrolases"/>
    <property type="match status" value="2"/>
</dbReference>